<protein>
    <submittedName>
        <fullName evidence="1">Uncharacterized protein</fullName>
    </submittedName>
</protein>
<dbReference type="EMBL" id="KF024725">
    <property type="protein sequence ID" value="AGT12732.1"/>
    <property type="molecule type" value="Genomic_DNA"/>
</dbReference>
<organism evidence="1 2">
    <name type="scientific">Mycobacterium phage Whirlwind</name>
    <dbReference type="NCBI Taxonomy" id="1340826"/>
    <lineage>
        <taxon>Viruses</taxon>
        <taxon>Duplodnaviria</taxon>
        <taxon>Heunggongvirae</taxon>
        <taxon>Uroviricota</taxon>
        <taxon>Caudoviricetes</taxon>
        <taxon>Vilmaviridae</taxon>
        <taxon>Lclasvirinae</taxon>
        <taxon>Lumosvirus</taxon>
        <taxon>Lumosvirus whirlwind</taxon>
    </lineage>
</organism>
<proteinExistence type="predicted"/>
<evidence type="ECO:0000313" key="2">
    <source>
        <dbReference type="Proteomes" id="UP000015551"/>
    </source>
</evidence>
<reference evidence="1 2" key="1">
    <citation type="submission" date="2013-05" db="EMBL/GenBank/DDBJ databases">
        <authorList>
            <person name="Williams P.R."/>
            <person name="Bowman C.A."/>
            <person name="Russell D.A."/>
            <person name="Jacobs-Sera D."/>
            <person name="Hendrix R.W."/>
            <person name="Hatfull G.F."/>
        </authorList>
    </citation>
    <scope>NUCLEOTIDE SEQUENCE [LARGE SCALE GENOMIC DNA]</scope>
</reference>
<gene>
    <name evidence="1" type="primary">136</name>
    <name evidence="1" type="ORF">PBI_WHIRLWIND_136</name>
</gene>
<dbReference type="KEGG" id="vg:16548105"/>
<sequence length="52" mass="5403">MLLGVCNGYEQHGRATPLTALSDTPLRTLNALVNVPIGHGVKLNVALNGHGV</sequence>
<dbReference type="Proteomes" id="UP000015551">
    <property type="component" value="Segment"/>
</dbReference>
<dbReference type="OrthoDB" id="40953at10239"/>
<accession>S5Y531</accession>
<name>S5Y531_9CAUD</name>
<dbReference type="RefSeq" id="YP_008408782.1">
    <property type="nucleotide sequence ID" value="NC_022052.1"/>
</dbReference>
<keyword evidence="2" id="KW-1185">Reference proteome</keyword>
<evidence type="ECO:0000313" key="1">
    <source>
        <dbReference type="EMBL" id="AGT12732.1"/>
    </source>
</evidence>
<dbReference type="GeneID" id="16548105"/>